<dbReference type="PANTHER" id="PTHR21013:SF10">
    <property type="entry name" value="ATP SYNTHASE MITOCHONDRIAL F1 COMPLEX ASSEMBLY FACTOR 2"/>
    <property type="match status" value="1"/>
</dbReference>
<evidence type="ECO:0000256" key="2">
    <source>
        <dbReference type="ARBA" id="ARBA00008231"/>
    </source>
</evidence>
<keyword evidence="3" id="KW-0809">Transit peptide</keyword>
<dbReference type="Gene3D" id="1.10.3580.10">
    <property type="entry name" value="ATP12 ATPase"/>
    <property type="match status" value="1"/>
</dbReference>
<keyword evidence="5" id="KW-0143">Chaperone</keyword>
<dbReference type="GO" id="GO:0005739">
    <property type="term" value="C:mitochondrion"/>
    <property type="evidence" value="ECO:0007669"/>
    <property type="project" value="UniProtKB-SubCell"/>
</dbReference>
<evidence type="ECO:0000256" key="4">
    <source>
        <dbReference type="ARBA" id="ARBA00023128"/>
    </source>
</evidence>
<evidence type="ECO:0000313" key="7">
    <source>
        <dbReference type="Proteomes" id="UP000772434"/>
    </source>
</evidence>
<name>A0A9P5U9A8_9AGAR</name>
<dbReference type="GO" id="GO:0033615">
    <property type="term" value="P:mitochondrial proton-transporting ATP synthase complex assembly"/>
    <property type="evidence" value="ECO:0007669"/>
    <property type="project" value="TreeGrafter"/>
</dbReference>
<comment type="subcellular location">
    <subcellularLocation>
        <location evidence="1">Mitochondrion</location>
    </subcellularLocation>
</comment>
<comment type="similarity">
    <text evidence="2">Belongs to the ATP12 family.</text>
</comment>
<organism evidence="6 7">
    <name type="scientific">Rhodocollybia butyracea</name>
    <dbReference type="NCBI Taxonomy" id="206335"/>
    <lineage>
        <taxon>Eukaryota</taxon>
        <taxon>Fungi</taxon>
        <taxon>Dikarya</taxon>
        <taxon>Basidiomycota</taxon>
        <taxon>Agaricomycotina</taxon>
        <taxon>Agaricomycetes</taxon>
        <taxon>Agaricomycetidae</taxon>
        <taxon>Agaricales</taxon>
        <taxon>Marasmiineae</taxon>
        <taxon>Omphalotaceae</taxon>
        <taxon>Rhodocollybia</taxon>
    </lineage>
</organism>
<dbReference type="EMBL" id="JADNRY010000046">
    <property type="protein sequence ID" value="KAF9069828.1"/>
    <property type="molecule type" value="Genomic_DNA"/>
</dbReference>
<comment type="caution">
    <text evidence="6">The sequence shown here is derived from an EMBL/GenBank/DDBJ whole genome shotgun (WGS) entry which is preliminary data.</text>
</comment>
<dbReference type="PANTHER" id="PTHR21013">
    <property type="entry name" value="ATP SYNTHASE MITOCHONDRIAL F1 COMPLEX ASSEMBLY FACTOR 2/ATP12 PROTEIN, MITOCHONDRIAL PRECURSOR"/>
    <property type="match status" value="1"/>
</dbReference>
<dbReference type="SUPFAM" id="SSF160909">
    <property type="entry name" value="ATP12-like"/>
    <property type="match status" value="1"/>
</dbReference>
<accession>A0A9P5U9A8</accession>
<evidence type="ECO:0000256" key="3">
    <source>
        <dbReference type="ARBA" id="ARBA00022946"/>
    </source>
</evidence>
<evidence type="ECO:0000256" key="5">
    <source>
        <dbReference type="ARBA" id="ARBA00023186"/>
    </source>
</evidence>
<evidence type="ECO:0000256" key="1">
    <source>
        <dbReference type="ARBA" id="ARBA00004173"/>
    </source>
</evidence>
<protein>
    <submittedName>
        <fullName evidence="6">ATP12-domain-containing protein</fullName>
    </submittedName>
</protein>
<reference evidence="6" key="1">
    <citation type="submission" date="2020-11" db="EMBL/GenBank/DDBJ databases">
        <authorList>
            <consortium name="DOE Joint Genome Institute"/>
            <person name="Ahrendt S."/>
            <person name="Riley R."/>
            <person name="Andreopoulos W."/>
            <person name="Labutti K."/>
            <person name="Pangilinan J."/>
            <person name="Ruiz-Duenas F.J."/>
            <person name="Barrasa J.M."/>
            <person name="Sanchez-Garcia M."/>
            <person name="Camarero S."/>
            <person name="Miyauchi S."/>
            <person name="Serrano A."/>
            <person name="Linde D."/>
            <person name="Babiker R."/>
            <person name="Drula E."/>
            <person name="Ayuso-Fernandez I."/>
            <person name="Pacheco R."/>
            <person name="Padilla G."/>
            <person name="Ferreira P."/>
            <person name="Barriuso J."/>
            <person name="Kellner H."/>
            <person name="Castanera R."/>
            <person name="Alfaro M."/>
            <person name="Ramirez L."/>
            <person name="Pisabarro A.G."/>
            <person name="Kuo A."/>
            <person name="Tritt A."/>
            <person name="Lipzen A."/>
            <person name="He G."/>
            <person name="Yan M."/>
            <person name="Ng V."/>
            <person name="Cullen D."/>
            <person name="Martin F."/>
            <person name="Rosso M.-N."/>
            <person name="Henrissat B."/>
            <person name="Hibbett D."/>
            <person name="Martinez A.T."/>
            <person name="Grigoriev I.V."/>
        </authorList>
    </citation>
    <scope>NUCLEOTIDE SEQUENCE</scope>
    <source>
        <strain evidence="6">AH 40177</strain>
    </source>
</reference>
<dbReference type="InterPro" id="IPR042272">
    <property type="entry name" value="ATP12_ATP_synth-F1-assembly_N"/>
</dbReference>
<dbReference type="Proteomes" id="UP000772434">
    <property type="component" value="Unassembled WGS sequence"/>
</dbReference>
<dbReference type="Pfam" id="PF07542">
    <property type="entry name" value="ATP12"/>
    <property type="match status" value="1"/>
</dbReference>
<proteinExistence type="inferred from homology"/>
<evidence type="ECO:0000313" key="6">
    <source>
        <dbReference type="EMBL" id="KAF9069828.1"/>
    </source>
</evidence>
<gene>
    <name evidence="6" type="ORF">BDP27DRAFT_1264313</name>
</gene>
<sequence length="280" mass="31788">MLLSGLHHARLLSASRCFRYPSRLKSTAADFVDGPPITETNRAETTLKRFWKTVGVENRNEGIAITLDKRALKTPSGNILLLPHSKRLVATLIAAEWENQKTVIKPYALPMTSLAARAIDYFVESNSRQEVRKSLLEYLDTDTICFYQDYPPPLVSQQETHWDPLYSWAEKIFDVKIEKFTSILSNSQSEESKKKLLAAIDDFNQWEMAALERGTHATKSFIIALALVKRRLTVDQASEAARVEVNSQIERWGEVEDTHDVDFHDIRRQLGSAALLLSNA</sequence>
<dbReference type="InterPro" id="IPR011419">
    <property type="entry name" value="ATP12_ATP_synth-F1-assembly"/>
</dbReference>
<dbReference type="OrthoDB" id="5673at2759"/>
<dbReference type="InterPro" id="IPR023335">
    <property type="entry name" value="ATP12_ortho_dom_sf"/>
</dbReference>
<keyword evidence="7" id="KW-1185">Reference proteome</keyword>
<dbReference type="Gene3D" id="3.30.2180.10">
    <property type="entry name" value="ATP12-like"/>
    <property type="match status" value="1"/>
</dbReference>
<dbReference type="AlphaFoldDB" id="A0A9P5U9A8"/>
<keyword evidence="4" id="KW-0496">Mitochondrion</keyword>